<organism evidence="2 3">
    <name type="scientific">Janibacter alittae</name>
    <dbReference type="NCBI Taxonomy" id="3115209"/>
    <lineage>
        <taxon>Bacteria</taxon>
        <taxon>Bacillati</taxon>
        <taxon>Actinomycetota</taxon>
        <taxon>Actinomycetes</taxon>
        <taxon>Micrococcales</taxon>
        <taxon>Intrasporangiaceae</taxon>
        <taxon>Janibacter</taxon>
    </lineage>
</organism>
<dbReference type="EMBL" id="CP144913">
    <property type="protein sequence ID" value="WXB76268.1"/>
    <property type="molecule type" value="Genomic_DNA"/>
</dbReference>
<proteinExistence type="predicted"/>
<dbReference type="RefSeq" id="WP_338749080.1">
    <property type="nucleotide sequence ID" value="NZ_CP144913.1"/>
</dbReference>
<evidence type="ECO:0000313" key="2">
    <source>
        <dbReference type="EMBL" id="WXB76268.1"/>
    </source>
</evidence>
<reference evidence="2 3" key="1">
    <citation type="submission" date="2024-02" db="EMBL/GenBank/DDBJ databases">
        <title>Janibacter sp. nov., isolated from gut of marine sandworm.</title>
        <authorList>
            <person name="Kim B."/>
            <person name="Jun M.O."/>
            <person name="Shin N.-R."/>
        </authorList>
    </citation>
    <scope>NUCLEOTIDE SEQUENCE [LARGE SCALE GENOMIC DNA]</scope>
    <source>
        <strain evidence="2 3">A1S7</strain>
    </source>
</reference>
<evidence type="ECO:0000259" key="1">
    <source>
        <dbReference type="SMART" id="SM00731"/>
    </source>
</evidence>
<protein>
    <submittedName>
        <fullName evidence="2">SprT-like domain-containing protein</fullName>
    </submittedName>
</protein>
<name>A0ABZ2MGY7_9MICO</name>
<sequence length="168" mass="18480">MDIGDARLLARELMDEHGLGDWTLVLDRAKRRAGVCRYSDRAIGLSAHLTRLHTPDQVRDTVLHEIAHALAGPRAAHGPRWRARAVAIGASPDRCLPEDAARIPGSWLGTCPRGHTVDRHRRPSRVLSCRRCGPGFSVDSIFTWTHHGVPTDPGPGYRRELAGILAGR</sequence>
<gene>
    <name evidence="2" type="ORF">V1351_15195</name>
</gene>
<dbReference type="SMART" id="SM00731">
    <property type="entry name" value="SprT"/>
    <property type="match status" value="1"/>
</dbReference>
<dbReference type="Proteomes" id="UP001382727">
    <property type="component" value="Chromosome"/>
</dbReference>
<feature type="domain" description="SprT-like" evidence="1">
    <location>
        <begin position="1"/>
        <end position="139"/>
    </location>
</feature>
<evidence type="ECO:0000313" key="3">
    <source>
        <dbReference type="Proteomes" id="UP001382727"/>
    </source>
</evidence>
<accession>A0ABZ2MGY7</accession>
<dbReference type="Pfam" id="PF10263">
    <property type="entry name" value="SprT-like"/>
    <property type="match status" value="1"/>
</dbReference>
<dbReference type="InterPro" id="IPR006640">
    <property type="entry name" value="SprT-like_domain"/>
</dbReference>
<keyword evidence="3" id="KW-1185">Reference proteome</keyword>